<evidence type="ECO:0000256" key="1">
    <source>
        <dbReference type="SAM" id="Phobius"/>
    </source>
</evidence>
<evidence type="ECO:0000313" key="3">
    <source>
        <dbReference type="Proteomes" id="UP000295110"/>
    </source>
</evidence>
<dbReference type="AlphaFoldDB" id="A0A4V2VQ54"/>
<name>A0A4V2VQ54_ROSSA</name>
<keyword evidence="3" id="KW-1185">Reference proteome</keyword>
<dbReference type="EMBL" id="SMBU01000019">
    <property type="protein sequence ID" value="TCU93279.1"/>
    <property type="molecule type" value="Genomic_DNA"/>
</dbReference>
<keyword evidence="1" id="KW-0472">Membrane</keyword>
<keyword evidence="1" id="KW-1133">Transmembrane helix</keyword>
<dbReference type="RefSeq" id="WP_132573516.1">
    <property type="nucleotide sequence ID" value="NZ_CBCSGL010000017.1"/>
</dbReference>
<gene>
    <name evidence="2" type="ORF">EV671_101978</name>
</gene>
<proteinExistence type="predicted"/>
<accession>A0A4V2VQ54</accession>
<dbReference type="Proteomes" id="UP000295110">
    <property type="component" value="Unassembled WGS sequence"/>
</dbReference>
<comment type="caution">
    <text evidence="2">The sequence shown here is derived from an EMBL/GenBank/DDBJ whole genome shotgun (WGS) entry which is preliminary data.</text>
</comment>
<evidence type="ECO:0000313" key="2">
    <source>
        <dbReference type="EMBL" id="TCU93279.1"/>
    </source>
</evidence>
<dbReference type="OrthoDB" id="9815445at2"/>
<organism evidence="2 3">
    <name type="scientific">Roseateles saccharophilus</name>
    <name type="common">Pseudomonas saccharophila</name>
    <dbReference type="NCBI Taxonomy" id="304"/>
    <lineage>
        <taxon>Bacteria</taxon>
        <taxon>Pseudomonadati</taxon>
        <taxon>Pseudomonadota</taxon>
        <taxon>Betaproteobacteria</taxon>
        <taxon>Burkholderiales</taxon>
        <taxon>Sphaerotilaceae</taxon>
        <taxon>Roseateles</taxon>
    </lineage>
</organism>
<keyword evidence="1" id="KW-0812">Transmembrane</keyword>
<sequence>MTHPATPTIARTLRRSQGVLALFACLAALPARVLAADLVVWMVGDDKTPRVMLPAVVLFLLFQRRFVAGLQAGATKG</sequence>
<reference evidence="2 3" key="1">
    <citation type="submission" date="2019-03" db="EMBL/GenBank/DDBJ databases">
        <title>Genomic Encyclopedia of Type Strains, Phase IV (KMG-IV): sequencing the most valuable type-strain genomes for metagenomic binning, comparative biology and taxonomic classification.</title>
        <authorList>
            <person name="Goeker M."/>
        </authorList>
    </citation>
    <scope>NUCLEOTIDE SEQUENCE [LARGE SCALE GENOMIC DNA]</scope>
    <source>
        <strain evidence="2 3">DSM 654</strain>
    </source>
</reference>
<protein>
    <submittedName>
        <fullName evidence="2">Uncharacterized protein</fullName>
    </submittedName>
</protein>
<feature type="transmembrane region" description="Helical" evidence="1">
    <location>
        <begin position="51"/>
        <end position="67"/>
    </location>
</feature>